<keyword evidence="4" id="KW-1185">Reference proteome</keyword>
<dbReference type="InterPro" id="IPR025748">
    <property type="entry name" value="PrcB_C_dom"/>
</dbReference>
<dbReference type="EMBL" id="JBHUPC010000006">
    <property type="protein sequence ID" value="MFD2890617.1"/>
    <property type="molecule type" value="Genomic_DNA"/>
</dbReference>
<keyword evidence="1" id="KW-0732">Signal</keyword>
<evidence type="ECO:0000256" key="1">
    <source>
        <dbReference type="SAM" id="SignalP"/>
    </source>
</evidence>
<sequence>MKKVVTIVMIIVLMVSCNSAKNGGAHGFSVLASGTNGGSENFSYIVLENDNDLAEAISKLPIEESDYDKLLNVNFKENNVLILHLGQKNTGGYGIEVEDIQNKNNVITVFYKIVKPKPGEMVTMALTNPFTVAAIPKAKETLIKESK</sequence>
<dbReference type="GO" id="GO:0006508">
    <property type="term" value="P:proteolysis"/>
    <property type="evidence" value="ECO:0007669"/>
    <property type="project" value="UniProtKB-KW"/>
</dbReference>
<keyword evidence="3" id="KW-0378">Hydrolase</keyword>
<dbReference type="Proteomes" id="UP001597534">
    <property type="component" value="Unassembled WGS sequence"/>
</dbReference>
<evidence type="ECO:0000313" key="3">
    <source>
        <dbReference type="EMBL" id="MFD2890617.1"/>
    </source>
</evidence>
<proteinExistence type="predicted"/>
<reference evidence="4" key="1">
    <citation type="journal article" date="2019" name="Int. J. Syst. Evol. Microbiol.">
        <title>The Global Catalogue of Microorganisms (GCM) 10K type strain sequencing project: providing services to taxonomists for standard genome sequencing and annotation.</title>
        <authorList>
            <consortium name="The Broad Institute Genomics Platform"/>
            <consortium name="The Broad Institute Genome Sequencing Center for Infectious Disease"/>
            <person name="Wu L."/>
            <person name="Ma J."/>
        </authorList>
    </citation>
    <scope>NUCLEOTIDE SEQUENCE [LARGE SCALE GENOMIC DNA]</scope>
    <source>
        <strain evidence="4">KCTC 22671</strain>
    </source>
</reference>
<gene>
    <name evidence="3" type="ORF">ACFS5J_01130</name>
</gene>
<dbReference type="Pfam" id="PF14343">
    <property type="entry name" value="PrcB_C"/>
    <property type="match status" value="1"/>
</dbReference>
<dbReference type="RefSeq" id="WP_379810084.1">
    <property type="nucleotide sequence ID" value="NZ_JBHUPC010000006.1"/>
</dbReference>
<feature type="domain" description="PrcB C-terminal" evidence="2">
    <location>
        <begin position="81"/>
        <end position="136"/>
    </location>
</feature>
<name>A0ABW5YHQ1_9FLAO</name>
<comment type="caution">
    <text evidence="3">The sequence shown here is derived from an EMBL/GenBank/DDBJ whole genome shotgun (WGS) entry which is preliminary data.</text>
</comment>
<evidence type="ECO:0000259" key="2">
    <source>
        <dbReference type="Pfam" id="PF14343"/>
    </source>
</evidence>
<feature type="signal peptide" evidence="1">
    <location>
        <begin position="1"/>
        <end position="20"/>
    </location>
</feature>
<accession>A0ABW5YHQ1</accession>
<evidence type="ECO:0000313" key="4">
    <source>
        <dbReference type="Proteomes" id="UP001597534"/>
    </source>
</evidence>
<protein>
    <submittedName>
        <fullName evidence="3">Protease complex subunit PrcB family protein</fullName>
    </submittedName>
</protein>
<dbReference type="GO" id="GO:0008233">
    <property type="term" value="F:peptidase activity"/>
    <property type="evidence" value="ECO:0007669"/>
    <property type="project" value="UniProtKB-KW"/>
</dbReference>
<organism evidence="3 4">
    <name type="scientific">Flavobacterium chuncheonense</name>
    <dbReference type="NCBI Taxonomy" id="2026653"/>
    <lineage>
        <taxon>Bacteria</taxon>
        <taxon>Pseudomonadati</taxon>
        <taxon>Bacteroidota</taxon>
        <taxon>Flavobacteriia</taxon>
        <taxon>Flavobacteriales</taxon>
        <taxon>Flavobacteriaceae</taxon>
        <taxon>Flavobacterium</taxon>
    </lineage>
</organism>
<dbReference type="PROSITE" id="PS51257">
    <property type="entry name" value="PROKAR_LIPOPROTEIN"/>
    <property type="match status" value="1"/>
</dbReference>
<keyword evidence="3" id="KW-0645">Protease</keyword>
<feature type="chain" id="PRO_5046362382" evidence="1">
    <location>
        <begin position="21"/>
        <end position="147"/>
    </location>
</feature>